<dbReference type="EMBL" id="CP007637">
    <property type="protein sequence ID" value="AIB36273.1"/>
    <property type="molecule type" value="Genomic_DNA"/>
</dbReference>
<evidence type="ECO:0000313" key="1">
    <source>
        <dbReference type="EMBL" id="AIB36273.1"/>
    </source>
</evidence>
<name>A0A1N7UGZ3_9PSED</name>
<organism evidence="1 2">
    <name type="scientific">Pseudomonas simiae</name>
    <dbReference type="NCBI Taxonomy" id="321846"/>
    <lineage>
        <taxon>Bacteria</taxon>
        <taxon>Pseudomonadati</taxon>
        <taxon>Pseudomonadota</taxon>
        <taxon>Gammaproteobacteria</taxon>
        <taxon>Pseudomonadales</taxon>
        <taxon>Pseudomonadaceae</taxon>
        <taxon>Pseudomonas</taxon>
    </lineage>
</organism>
<sequence length="67" mass="7466">MRCLQLGFKFLGQFAGLDMAAAKAFYSAAEHFTDVEEVFAGRYDLEKNRIRVPLEAAQAVVLSLALR</sequence>
<evidence type="ECO:0000313" key="2">
    <source>
        <dbReference type="Proteomes" id="UP000027308"/>
    </source>
</evidence>
<protein>
    <submittedName>
        <fullName evidence="1">Uncharacterized protein</fullName>
    </submittedName>
</protein>
<reference evidence="1 2" key="1">
    <citation type="submission" date="2014-05" db="EMBL/GenBank/DDBJ databases">
        <title>Pseudomonas simiae WCS417.</title>
        <authorList>
            <person name="Berendsen R.L."/>
        </authorList>
    </citation>
    <scope>NUCLEOTIDE SEQUENCE [LARGE SCALE GENOMIC DNA]</scope>
    <source>
        <strain evidence="1 2">WCS417</strain>
    </source>
</reference>
<dbReference type="AlphaFoldDB" id="A0A1N7UGZ3"/>
<gene>
    <name evidence="1" type="ORF">PS417_11925</name>
</gene>
<accession>A0A1N7UGZ3</accession>
<dbReference type="Proteomes" id="UP000027308">
    <property type="component" value="Chromosome"/>
</dbReference>
<proteinExistence type="predicted"/>